<reference evidence="5 6" key="1">
    <citation type="journal article" date="2008" name="Nature">
        <title>The genome of the model beetle and pest Tribolium castaneum.</title>
        <authorList>
            <consortium name="Tribolium Genome Sequencing Consortium"/>
            <person name="Richards S."/>
            <person name="Gibbs R.A."/>
            <person name="Weinstock G.M."/>
            <person name="Brown S.J."/>
            <person name="Denell R."/>
            <person name="Beeman R.W."/>
            <person name="Gibbs R."/>
            <person name="Beeman R.W."/>
            <person name="Brown S.J."/>
            <person name="Bucher G."/>
            <person name="Friedrich M."/>
            <person name="Grimmelikhuijzen C.J."/>
            <person name="Klingler M."/>
            <person name="Lorenzen M."/>
            <person name="Richards S."/>
            <person name="Roth S."/>
            <person name="Schroder R."/>
            <person name="Tautz D."/>
            <person name="Zdobnov E.M."/>
            <person name="Muzny D."/>
            <person name="Gibbs R.A."/>
            <person name="Weinstock G.M."/>
            <person name="Attaway T."/>
            <person name="Bell S."/>
            <person name="Buhay C.J."/>
            <person name="Chandrabose M.N."/>
            <person name="Chavez D."/>
            <person name="Clerk-Blankenburg K.P."/>
            <person name="Cree A."/>
            <person name="Dao M."/>
            <person name="Davis C."/>
            <person name="Chacko J."/>
            <person name="Dinh H."/>
            <person name="Dugan-Rocha S."/>
            <person name="Fowler G."/>
            <person name="Garner T.T."/>
            <person name="Garnes J."/>
            <person name="Gnirke A."/>
            <person name="Hawes A."/>
            <person name="Hernandez J."/>
            <person name="Hines S."/>
            <person name="Holder M."/>
            <person name="Hume J."/>
            <person name="Jhangiani S.N."/>
            <person name="Joshi V."/>
            <person name="Khan Z.M."/>
            <person name="Jackson L."/>
            <person name="Kovar C."/>
            <person name="Kowis A."/>
            <person name="Lee S."/>
            <person name="Lewis L.R."/>
            <person name="Margolis J."/>
            <person name="Morgan M."/>
            <person name="Nazareth L.V."/>
            <person name="Nguyen N."/>
            <person name="Okwuonu G."/>
            <person name="Parker D."/>
            <person name="Richards S."/>
            <person name="Ruiz S.J."/>
            <person name="Santibanez J."/>
            <person name="Savard J."/>
            <person name="Scherer S.E."/>
            <person name="Schneider B."/>
            <person name="Sodergren E."/>
            <person name="Tautz D."/>
            <person name="Vattahil S."/>
            <person name="Villasana D."/>
            <person name="White C.S."/>
            <person name="Wright R."/>
            <person name="Park Y."/>
            <person name="Beeman R.W."/>
            <person name="Lord J."/>
            <person name="Oppert B."/>
            <person name="Lorenzen M."/>
            <person name="Brown S."/>
            <person name="Wang L."/>
            <person name="Savard J."/>
            <person name="Tautz D."/>
            <person name="Richards S."/>
            <person name="Weinstock G."/>
            <person name="Gibbs R.A."/>
            <person name="Liu Y."/>
            <person name="Worley K."/>
            <person name="Weinstock G."/>
            <person name="Elsik C.G."/>
            <person name="Reese J.T."/>
            <person name="Elhaik E."/>
            <person name="Landan G."/>
            <person name="Graur D."/>
            <person name="Arensburger P."/>
            <person name="Atkinson P."/>
            <person name="Beeman R.W."/>
            <person name="Beidler J."/>
            <person name="Brown S.J."/>
            <person name="Demuth J.P."/>
            <person name="Drury D.W."/>
            <person name="Du Y.Z."/>
            <person name="Fujiwara H."/>
            <person name="Lorenzen M."/>
            <person name="Maselli V."/>
            <person name="Osanai M."/>
            <person name="Park Y."/>
            <person name="Robertson H.M."/>
            <person name="Tu Z."/>
            <person name="Wang J.J."/>
            <person name="Wang S."/>
            <person name="Richards S."/>
            <person name="Song H."/>
            <person name="Zhang L."/>
            <person name="Sodergren E."/>
            <person name="Werner D."/>
            <person name="Stanke M."/>
            <person name="Morgenstern B."/>
            <person name="Solovyev V."/>
            <person name="Kosarev P."/>
            <person name="Brown G."/>
            <person name="Chen H.C."/>
            <person name="Ermolaeva O."/>
            <person name="Hlavina W."/>
            <person name="Kapustin Y."/>
            <person name="Kiryutin B."/>
            <person name="Kitts P."/>
            <person name="Maglott D."/>
            <person name="Pruitt K."/>
            <person name="Sapojnikov V."/>
            <person name="Souvorov A."/>
            <person name="Mackey A.J."/>
            <person name="Waterhouse R.M."/>
            <person name="Wyder S."/>
            <person name="Zdobnov E.M."/>
            <person name="Zdobnov E.M."/>
            <person name="Wyder S."/>
            <person name="Kriventseva E.V."/>
            <person name="Kadowaki T."/>
            <person name="Bork P."/>
            <person name="Aranda M."/>
            <person name="Bao R."/>
            <person name="Beermann A."/>
            <person name="Berns N."/>
            <person name="Bolognesi R."/>
            <person name="Bonneton F."/>
            <person name="Bopp D."/>
            <person name="Brown S.J."/>
            <person name="Bucher G."/>
            <person name="Butts T."/>
            <person name="Chaumot A."/>
            <person name="Denell R.E."/>
            <person name="Ferrier D.E."/>
            <person name="Friedrich M."/>
            <person name="Gordon C.M."/>
            <person name="Jindra M."/>
            <person name="Klingler M."/>
            <person name="Lan Q."/>
            <person name="Lattorff H.M."/>
            <person name="Laudet V."/>
            <person name="von Levetsow C."/>
            <person name="Liu Z."/>
            <person name="Lutz R."/>
            <person name="Lynch J.A."/>
            <person name="da Fonseca R.N."/>
            <person name="Posnien N."/>
            <person name="Reuter R."/>
            <person name="Roth S."/>
            <person name="Savard J."/>
            <person name="Schinko J.B."/>
            <person name="Schmitt C."/>
            <person name="Schoppmeier M."/>
            <person name="Schroder R."/>
            <person name="Shippy T.D."/>
            <person name="Simonnet F."/>
            <person name="Marques-Souza H."/>
            <person name="Tautz D."/>
            <person name="Tomoyasu Y."/>
            <person name="Trauner J."/>
            <person name="Van der Zee M."/>
            <person name="Vervoort M."/>
            <person name="Wittkopp N."/>
            <person name="Wimmer E.A."/>
            <person name="Yang X."/>
            <person name="Jones A.K."/>
            <person name="Sattelle D.B."/>
            <person name="Ebert P.R."/>
            <person name="Nelson D."/>
            <person name="Scott J.G."/>
            <person name="Beeman R.W."/>
            <person name="Muthukrishnan S."/>
            <person name="Kramer K.J."/>
            <person name="Arakane Y."/>
            <person name="Beeman R.W."/>
            <person name="Zhu Q."/>
            <person name="Hogenkamp D."/>
            <person name="Dixit R."/>
            <person name="Oppert B."/>
            <person name="Jiang H."/>
            <person name="Zou Z."/>
            <person name="Marshall J."/>
            <person name="Elpidina E."/>
            <person name="Vinokurov K."/>
            <person name="Oppert C."/>
            <person name="Zou Z."/>
            <person name="Evans J."/>
            <person name="Lu Z."/>
            <person name="Zhao P."/>
            <person name="Sumathipala N."/>
            <person name="Altincicek B."/>
            <person name="Vilcinskas A."/>
            <person name="Williams M."/>
            <person name="Hultmark D."/>
            <person name="Hetru C."/>
            <person name="Jiang H."/>
            <person name="Grimmelikhuijzen C.J."/>
            <person name="Hauser F."/>
            <person name="Cazzamali G."/>
            <person name="Williamson M."/>
            <person name="Park Y."/>
            <person name="Li B."/>
            <person name="Tanaka Y."/>
            <person name="Predel R."/>
            <person name="Neupert S."/>
            <person name="Schachtner J."/>
            <person name="Verleyen P."/>
            <person name="Raible F."/>
            <person name="Bork P."/>
            <person name="Friedrich M."/>
            <person name="Walden K.K."/>
            <person name="Robertson H.M."/>
            <person name="Angeli S."/>
            <person name="Foret S."/>
            <person name="Bucher G."/>
            <person name="Schuetz S."/>
            <person name="Maleszka R."/>
            <person name="Wimmer E.A."/>
            <person name="Beeman R.W."/>
            <person name="Lorenzen M."/>
            <person name="Tomoyasu Y."/>
            <person name="Miller S.C."/>
            <person name="Grossmann D."/>
            <person name="Bucher G."/>
        </authorList>
    </citation>
    <scope>NUCLEOTIDE SEQUENCE [LARGE SCALE GENOMIC DNA]</scope>
    <source>
        <strain evidence="5 6">Georgia GA2</strain>
    </source>
</reference>
<dbReference type="eggNOG" id="ENOG502S21C">
    <property type="taxonomic scope" value="Eukaryota"/>
</dbReference>
<dbReference type="PANTHER" id="PTHR12236:SF75">
    <property type="entry name" value="CUTICULAR PROTEIN 62BB, ISOFORM A"/>
    <property type="match status" value="1"/>
</dbReference>
<dbReference type="PANTHER" id="PTHR12236">
    <property type="entry name" value="STRUCTURAL CONTITUENT OF CUTICLE"/>
    <property type="match status" value="1"/>
</dbReference>
<dbReference type="PRINTS" id="PR00947">
    <property type="entry name" value="CUTICLE"/>
</dbReference>
<dbReference type="PROSITE" id="PS51155">
    <property type="entry name" value="CHIT_BIND_RR_2"/>
    <property type="match status" value="1"/>
</dbReference>
<name>D6WFB3_TRICA</name>
<dbReference type="InterPro" id="IPR000618">
    <property type="entry name" value="Insect_cuticle"/>
</dbReference>
<organism evidence="5 6">
    <name type="scientific">Tribolium castaneum</name>
    <name type="common">Red flour beetle</name>
    <dbReference type="NCBI Taxonomy" id="7070"/>
    <lineage>
        <taxon>Eukaryota</taxon>
        <taxon>Metazoa</taxon>
        <taxon>Ecdysozoa</taxon>
        <taxon>Arthropoda</taxon>
        <taxon>Hexapoda</taxon>
        <taxon>Insecta</taxon>
        <taxon>Pterygota</taxon>
        <taxon>Neoptera</taxon>
        <taxon>Endopterygota</taxon>
        <taxon>Coleoptera</taxon>
        <taxon>Polyphaga</taxon>
        <taxon>Cucujiformia</taxon>
        <taxon>Tenebrionidae</taxon>
        <taxon>Tenebrionidae incertae sedis</taxon>
        <taxon>Tribolium</taxon>
    </lineage>
</organism>
<keyword evidence="1 2" id="KW-0193">Cuticle</keyword>
<evidence type="ECO:0000256" key="4">
    <source>
        <dbReference type="SAM" id="SignalP"/>
    </source>
</evidence>
<dbReference type="EMBL" id="KQ971319">
    <property type="protein sequence ID" value="EFA00276.1"/>
    <property type="molecule type" value="Genomic_DNA"/>
</dbReference>
<dbReference type="OrthoDB" id="10253954at2759"/>
<dbReference type="InterPro" id="IPR051217">
    <property type="entry name" value="Insect_Cuticle_Struc_Prot"/>
</dbReference>
<dbReference type="InterPro" id="IPR031311">
    <property type="entry name" value="CHIT_BIND_RR_consensus"/>
</dbReference>
<feature type="region of interest" description="Disordered" evidence="3">
    <location>
        <begin position="76"/>
        <end position="112"/>
    </location>
</feature>
<dbReference type="KEGG" id="tca:659570"/>
<dbReference type="OMA" id="HPEYNFE"/>
<gene>
    <name evidence="5" type="primary">AUGUSTUS-3.0.2_03109</name>
    <name evidence="5" type="ORF">TcasGA2_TC003109</name>
</gene>
<dbReference type="HOGENOM" id="CLU_075165_3_1_1"/>
<evidence type="ECO:0000313" key="6">
    <source>
        <dbReference type="Proteomes" id="UP000007266"/>
    </source>
</evidence>
<dbReference type="Pfam" id="PF00379">
    <property type="entry name" value="Chitin_bind_4"/>
    <property type="match status" value="1"/>
</dbReference>
<reference evidence="5 6" key="2">
    <citation type="journal article" date="2010" name="Nucleic Acids Res.">
        <title>BeetleBase in 2010: revisions to provide comprehensive genomic information for Tribolium castaneum.</title>
        <authorList>
            <person name="Kim H.S."/>
            <person name="Murphy T."/>
            <person name="Xia J."/>
            <person name="Caragea D."/>
            <person name="Park Y."/>
            <person name="Beeman R.W."/>
            <person name="Lorenzen M.D."/>
            <person name="Butcher S."/>
            <person name="Manak J.R."/>
            <person name="Brown S.J."/>
        </authorList>
    </citation>
    <scope>GENOME REANNOTATION</scope>
    <source>
        <strain evidence="5 6">Georgia GA2</strain>
    </source>
</reference>
<dbReference type="PROSITE" id="PS00233">
    <property type="entry name" value="CHIT_BIND_RR_1"/>
    <property type="match status" value="1"/>
</dbReference>
<keyword evidence="6" id="KW-1185">Reference proteome</keyword>
<dbReference type="AlphaFoldDB" id="D6WFB3"/>
<dbReference type="GO" id="GO:0031012">
    <property type="term" value="C:extracellular matrix"/>
    <property type="evidence" value="ECO:0000318"/>
    <property type="project" value="GO_Central"/>
</dbReference>
<accession>D6WFB3</accession>
<dbReference type="PhylomeDB" id="D6WFB3"/>
<keyword evidence="4" id="KW-0732">Signal</keyword>
<sequence>MATKFLLLAATLSFAKAGLLQQGHSAYSNVQHHPAPAPAPAHVVAAVPAVAPVVQTRVEPYDPNPQYNYAYAVNDQHTGDSKSQHETRNGDVVHGQYSLTDPDGSRRTVDYSAGPHTGFNAVVHRTAGAHPVPVATVAAPLITGH</sequence>
<protein>
    <submittedName>
        <fullName evidence="5">Pupal cuticle protein Edg-84A-like Protein</fullName>
    </submittedName>
</protein>
<dbReference type="InParanoid" id="D6WFB3"/>
<dbReference type="GO" id="GO:0042302">
    <property type="term" value="F:structural constituent of cuticle"/>
    <property type="evidence" value="ECO:0007669"/>
    <property type="project" value="UniProtKB-UniRule"/>
</dbReference>
<evidence type="ECO:0000256" key="3">
    <source>
        <dbReference type="SAM" id="MobiDB-lite"/>
    </source>
</evidence>
<evidence type="ECO:0000256" key="2">
    <source>
        <dbReference type="PROSITE-ProRule" id="PRU00497"/>
    </source>
</evidence>
<evidence type="ECO:0000256" key="1">
    <source>
        <dbReference type="ARBA" id="ARBA00022460"/>
    </source>
</evidence>
<feature type="signal peptide" evidence="4">
    <location>
        <begin position="1"/>
        <end position="17"/>
    </location>
</feature>
<proteinExistence type="predicted"/>
<dbReference type="Proteomes" id="UP000007266">
    <property type="component" value="Linkage group 3"/>
</dbReference>
<feature type="chain" id="PRO_5003088942" evidence="4">
    <location>
        <begin position="18"/>
        <end position="145"/>
    </location>
</feature>
<feature type="compositionally biased region" description="Basic and acidic residues" evidence="3">
    <location>
        <begin position="77"/>
        <end position="91"/>
    </location>
</feature>
<evidence type="ECO:0000313" key="5">
    <source>
        <dbReference type="EMBL" id="EFA00276.1"/>
    </source>
</evidence>